<comment type="caution">
    <text evidence="1">The sequence shown here is derived from an EMBL/GenBank/DDBJ whole genome shotgun (WGS) entry which is preliminary data.</text>
</comment>
<gene>
    <name evidence="1" type="ORF">MPEAHAMD_7259</name>
</gene>
<reference evidence="1" key="1">
    <citation type="journal article" date="2016" name="Front. Microbiol.">
        <title>Genome Sequence of the Piezophilic, Mesophilic Sulfate-Reducing Bacterium Desulfovibrio indicus J2T.</title>
        <authorList>
            <person name="Cao J."/>
            <person name="Maignien L."/>
            <person name="Shao Z."/>
            <person name="Alain K."/>
            <person name="Jebbar M."/>
        </authorList>
    </citation>
    <scope>NUCLEOTIDE SEQUENCE</scope>
    <source>
        <strain evidence="1">JCM 32048</strain>
    </source>
</reference>
<accession>A0AA37HJC4</accession>
<dbReference type="EMBL" id="BPQJ01000140">
    <property type="protein sequence ID" value="GJD67055.1"/>
    <property type="molecule type" value="Genomic_DNA"/>
</dbReference>
<evidence type="ECO:0000313" key="1">
    <source>
        <dbReference type="EMBL" id="GJD67055.1"/>
    </source>
</evidence>
<organism evidence="1 2">
    <name type="scientific">Methylobacterium frigidaeris</name>
    <dbReference type="NCBI Taxonomy" id="2038277"/>
    <lineage>
        <taxon>Bacteria</taxon>
        <taxon>Pseudomonadati</taxon>
        <taxon>Pseudomonadota</taxon>
        <taxon>Alphaproteobacteria</taxon>
        <taxon>Hyphomicrobiales</taxon>
        <taxon>Methylobacteriaceae</taxon>
        <taxon>Methylobacterium</taxon>
    </lineage>
</organism>
<dbReference type="AlphaFoldDB" id="A0AA37HJC4"/>
<keyword evidence="2" id="KW-1185">Reference proteome</keyword>
<sequence>MIAIVKTTVGTNTADFHMIAGEFLDANFVGLSTINDRVTYQVHTGIAAQGAAANTTGREGWNRIMGINIGLGQPIIQANEGAVITSTQAGNNNNSTATIFRVGNQFIPFGGSIDLIALFNVSLLDAANADLRALMAQYLDERNGLFV</sequence>
<proteinExistence type="predicted"/>
<protein>
    <submittedName>
        <fullName evidence="1">Uncharacterized protein</fullName>
    </submittedName>
</protein>
<dbReference type="Proteomes" id="UP001055286">
    <property type="component" value="Unassembled WGS sequence"/>
</dbReference>
<reference evidence="1" key="2">
    <citation type="submission" date="2021-08" db="EMBL/GenBank/DDBJ databases">
        <authorList>
            <person name="Tani A."/>
            <person name="Ola A."/>
            <person name="Ogura Y."/>
            <person name="Katsura K."/>
            <person name="Hayashi T."/>
        </authorList>
    </citation>
    <scope>NUCLEOTIDE SEQUENCE</scope>
    <source>
        <strain evidence="1">JCM 32048</strain>
    </source>
</reference>
<evidence type="ECO:0000313" key="2">
    <source>
        <dbReference type="Proteomes" id="UP001055286"/>
    </source>
</evidence>
<name>A0AA37HJC4_9HYPH</name>